<dbReference type="InterPro" id="IPR036812">
    <property type="entry name" value="NAD(P)_OxRdtase_dom_sf"/>
</dbReference>
<accession>A0A2W2BX72</accession>
<dbReference type="SUPFAM" id="SSF51430">
    <property type="entry name" value="NAD(P)-linked oxidoreductase"/>
    <property type="match status" value="1"/>
</dbReference>
<dbReference type="CDD" id="cd19101">
    <property type="entry name" value="AKR_unchar"/>
    <property type="match status" value="1"/>
</dbReference>
<keyword evidence="3" id="KW-1185">Reference proteome</keyword>
<evidence type="ECO:0000313" key="3">
    <source>
        <dbReference type="Proteomes" id="UP000248795"/>
    </source>
</evidence>
<dbReference type="PANTHER" id="PTHR43147:SF2">
    <property type="entry name" value="NADP-DEPENDENT OXIDOREDUCTASE DOMAIN-CONTAINING PROTEIN"/>
    <property type="match status" value="1"/>
</dbReference>
<dbReference type="AlphaFoldDB" id="A0A2W2BX72"/>
<dbReference type="PANTHER" id="PTHR43147">
    <property type="entry name" value="PROTEIN TAS"/>
    <property type="match status" value="1"/>
</dbReference>
<dbReference type="RefSeq" id="WP_111196958.1">
    <property type="nucleotide sequence ID" value="NZ_QKVK01000002.1"/>
</dbReference>
<name>A0A2W2BX72_9HYPH</name>
<dbReference type="Pfam" id="PF00248">
    <property type="entry name" value="Aldo_ket_red"/>
    <property type="match status" value="1"/>
</dbReference>
<organism evidence="2 3">
    <name type="scientific">Aestuariivirga litoralis</name>
    <dbReference type="NCBI Taxonomy" id="2650924"/>
    <lineage>
        <taxon>Bacteria</taxon>
        <taxon>Pseudomonadati</taxon>
        <taxon>Pseudomonadota</taxon>
        <taxon>Alphaproteobacteria</taxon>
        <taxon>Hyphomicrobiales</taxon>
        <taxon>Aestuariivirgaceae</taxon>
        <taxon>Aestuariivirga</taxon>
    </lineage>
</organism>
<comment type="caution">
    <text evidence="2">The sequence shown here is derived from an EMBL/GenBank/DDBJ whole genome shotgun (WGS) entry which is preliminary data.</text>
</comment>
<dbReference type="Proteomes" id="UP000248795">
    <property type="component" value="Unassembled WGS sequence"/>
</dbReference>
<evidence type="ECO:0000313" key="2">
    <source>
        <dbReference type="EMBL" id="PZF78046.1"/>
    </source>
</evidence>
<proteinExistence type="predicted"/>
<protein>
    <submittedName>
        <fullName evidence="2">Aldo/keto reductase</fullName>
    </submittedName>
</protein>
<feature type="domain" description="NADP-dependent oxidoreductase" evidence="1">
    <location>
        <begin position="15"/>
        <end position="314"/>
    </location>
</feature>
<dbReference type="InterPro" id="IPR023210">
    <property type="entry name" value="NADP_OxRdtase_dom"/>
</dbReference>
<dbReference type="EMBL" id="QKVK01000002">
    <property type="protein sequence ID" value="PZF78046.1"/>
    <property type="molecule type" value="Genomic_DNA"/>
</dbReference>
<evidence type="ECO:0000259" key="1">
    <source>
        <dbReference type="Pfam" id="PF00248"/>
    </source>
</evidence>
<reference evidence="3" key="1">
    <citation type="submission" date="2018-06" db="EMBL/GenBank/DDBJ databases">
        <title>Aestuariibacter litoralis strain KCTC 52945T.</title>
        <authorList>
            <person name="Li X."/>
            <person name="Salam N."/>
            <person name="Li J.-L."/>
            <person name="Chen Y.-M."/>
            <person name="Yang Z.-W."/>
            <person name="Zhang L.-Y."/>
            <person name="Han M.-X."/>
            <person name="Xiao M."/>
            <person name="Li W.-J."/>
        </authorList>
    </citation>
    <scope>NUCLEOTIDE SEQUENCE [LARGE SCALE GENOMIC DNA]</scope>
    <source>
        <strain evidence="3">KCTC 52945</strain>
    </source>
</reference>
<dbReference type="Gene3D" id="3.20.20.100">
    <property type="entry name" value="NADP-dependent oxidoreductase domain"/>
    <property type="match status" value="1"/>
</dbReference>
<gene>
    <name evidence="2" type="ORF">DK847_06370</name>
</gene>
<sequence>MQRITLEPGYEISRVIRGGWQLSASHSQAVSDDPVGDMVAFADAGITTFDCADIYTGVEEAIGTFRQHYADLRGREALAKIHVHTKFVPDLAVLPVIDKAYVEKVIDTSLKRLRMERLDVVQFHWWNVGIERWIETAQWLEELRKAGKIRRVGGTNFDTAQLLAMRQAGVPMSSMQVQYSLLDRRPEKTLVAAAQAQDVAIFCYGTVAGGFLGERWLGQPEPQAPLENRSLVKYKLIIDELGGWDLFQQLLRVLDAIARRHGTDIATVASAAMLARPGVSAVIVGARNRSHLAANLRIASLALTAEDHAAIDAVQAGFNDLDGDVYALERDATGRHGSIMKYNLNSEGKTAAPRETAR</sequence>